<dbReference type="FunFam" id="2.40.50.140:FF:000119">
    <property type="entry name" value="Protection of telomeres 1 homolog"/>
    <property type="match status" value="1"/>
</dbReference>
<evidence type="ECO:0000313" key="11">
    <source>
        <dbReference type="EMBL" id="KAF4095228.1"/>
    </source>
</evidence>
<feature type="domain" description="Telomeric single stranded DNA binding POT1/Cdc13" evidence="10">
    <location>
        <begin position="215"/>
        <end position="345"/>
    </location>
</feature>
<name>A0A7J6BJN2_9TELE</name>
<comment type="similarity">
    <text evidence="3">Belongs to the telombin family.</text>
</comment>
<dbReference type="GO" id="GO:0016233">
    <property type="term" value="P:telomere capping"/>
    <property type="evidence" value="ECO:0007669"/>
    <property type="project" value="TreeGrafter"/>
</dbReference>
<evidence type="ECO:0000256" key="7">
    <source>
        <dbReference type="ARBA" id="ARBA00023125"/>
    </source>
</evidence>
<evidence type="ECO:0000256" key="6">
    <source>
        <dbReference type="ARBA" id="ARBA00022895"/>
    </source>
</evidence>
<accession>A0A7J6BJN2</accession>
<dbReference type="Pfam" id="PF02765">
    <property type="entry name" value="POT1"/>
    <property type="match status" value="1"/>
</dbReference>
<evidence type="ECO:0000256" key="4">
    <source>
        <dbReference type="ARBA" id="ARBA00015253"/>
    </source>
</evidence>
<evidence type="ECO:0000313" key="12">
    <source>
        <dbReference type="Proteomes" id="UP000579812"/>
    </source>
</evidence>
<evidence type="ECO:0000256" key="9">
    <source>
        <dbReference type="ARBA" id="ARBA00084040"/>
    </source>
</evidence>
<dbReference type="SUPFAM" id="SSF50249">
    <property type="entry name" value="Nucleic acid-binding proteins"/>
    <property type="match status" value="2"/>
</dbReference>
<reference evidence="11 12" key="1">
    <citation type="submission" date="2020-04" db="EMBL/GenBank/DDBJ databases">
        <title>Chromosome-level genome assembly of a cyprinid fish Onychostoma macrolepis by integration of Nanopore Sequencing, Bionano and Hi-C technology.</title>
        <authorList>
            <person name="Wang D."/>
        </authorList>
    </citation>
    <scope>NUCLEOTIDE SEQUENCE [LARGE SCALE GENOMIC DNA]</scope>
    <source>
        <strain evidence="11">SWU-2019</strain>
        <tissue evidence="11">Muscle</tissue>
    </source>
</reference>
<dbReference type="SMART" id="SM00976">
    <property type="entry name" value="Telo_bind"/>
    <property type="match status" value="1"/>
</dbReference>
<dbReference type="Gene3D" id="2.40.50.140">
    <property type="entry name" value="Nucleic acid-binding proteins"/>
    <property type="match status" value="2"/>
</dbReference>
<evidence type="ECO:0000256" key="5">
    <source>
        <dbReference type="ARBA" id="ARBA00022454"/>
    </source>
</evidence>
<keyword evidence="7" id="KW-0238">DNA-binding</keyword>
<keyword evidence="5" id="KW-0158">Chromosome</keyword>
<dbReference type="GO" id="GO:0032210">
    <property type="term" value="P:regulation of telomere maintenance via telomerase"/>
    <property type="evidence" value="ECO:0007669"/>
    <property type="project" value="TreeGrafter"/>
</dbReference>
<dbReference type="GO" id="GO:0000783">
    <property type="term" value="C:nuclear telomere cap complex"/>
    <property type="evidence" value="ECO:0007669"/>
    <property type="project" value="TreeGrafter"/>
</dbReference>
<proteinExistence type="inferred from homology"/>
<comment type="caution">
    <text evidence="11">The sequence shown here is derived from an EMBL/GenBank/DDBJ whole genome shotgun (WGS) entry which is preliminary data.</text>
</comment>
<dbReference type="GO" id="GO:0010521">
    <property type="term" value="F:telomerase inhibitor activity"/>
    <property type="evidence" value="ECO:0007669"/>
    <property type="project" value="TreeGrafter"/>
</dbReference>
<evidence type="ECO:0000256" key="1">
    <source>
        <dbReference type="ARBA" id="ARBA00004123"/>
    </source>
</evidence>
<dbReference type="FunFam" id="2.40.50.140:FF:000138">
    <property type="entry name" value="Protection of telomeres 1 homolog"/>
    <property type="match status" value="1"/>
</dbReference>
<keyword evidence="12" id="KW-1185">Reference proteome</keyword>
<dbReference type="AlphaFoldDB" id="A0A7J6BJN2"/>
<dbReference type="Pfam" id="PF16686">
    <property type="entry name" value="POT1PC"/>
    <property type="match status" value="1"/>
</dbReference>
<dbReference type="InterPro" id="IPR028389">
    <property type="entry name" value="POT1"/>
</dbReference>
<dbReference type="Proteomes" id="UP000579812">
    <property type="component" value="Unassembled WGS sequence"/>
</dbReference>
<dbReference type="PANTHER" id="PTHR14513:SF0">
    <property type="entry name" value="PROTECTION OF TELOMERES PROTEIN 1"/>
    <property type="match status" value="1"/>
</dbReference>
<dbReference type="CDD" id="cd20374">
    <property type="entry name" value="Pot1C"/>
    <property type="match status" value="1"/>
</dbReference>
<evidence type="ECO:0000259" key="10">
    <source>
        <dbReference type="SMART" id="SM00976"/>
    </source>
</evidence>
<evidence type="ECO:0000256" key="3">
    <source>
        <dbReference type="ARBA" id="ARBA00008442"/>
    </source>
</evidence>
<dbReference type="GO" id="GO:0098505">
    <property type="term" value="F:G-rich strand telomeric DNA binding"/>
    <property type="evidence" value="ECO:0007669"/>
    <property type="project" value="TreeGrafter"/>
</dbReference>
<organism evidence="11 12">
    <name type="scientific">Onychostoma macrolepis</name>
    <dbReference type="NCBI Taxonomy" id="369639"/>
    <lineage>
        <taxon>Eukaryota</taxon>
        <taxon>Metazoa</taxon>
        <taxon>Chordata</taxon>
        <taxon>Craniata</taxon>
        <taxon>Vertebrata</taxon>
        <taxon>Euteleostomi</taxon>
        <taxon>Actinopterygii</taxon>
        <taxon>Neopterygii</taxon>
        <taxon>Teleostei</taxon>
        <taxon>Ostariophysi</taxon>
        <taxon>Cypriniformes</taxon>
        <taxon>Cyprinidae</taxon>
        <taxon>Acrossocheilinae</taxon>
        <taxon>Onychostoma</taxon>
    </lineage>
</organism>
<dbReference type="InterPro" id="IPR012340">
    <property type="entry name" value="NA-bd_OB-fold"/>
</dbReference>
<evidence type="ECO:0000256" key="8">
    <source>
        <dbReference type="ARBA" id="ARBA00023242"/>
    </source>
</evidence>
<dbReference type="PANTHER" id="PTHR14513">
    <property type="entry name" value="PROTECTION OF TELOMERES 1"/>
    <property type="match status" value="1"/>
</dbReference>
<dbReference type="InterPro" id="IPR048953">
    <property type="entry name" value="POT1_C_insert"/>
</dbReference>
<dbReference type="CDD" id="cd04497">
    <property type="entry name" value="hPOT1_OB1_like"/>
    <property type="match status" value="1"/>
</dbReference>
<keyword evidence="6" id="KW-0779">Telomere</keyword>
<protein>
    <recommendedName>
        <fullName evidence="4">Protection of telomeres protein 1</fullName>
    </recommendedName>
    <alternativeName>
        <fullName evidence="9">POT1-like telomere end-binding protein</fullName>
    </alternativeName>
</protein>
<keyword evidence="8" id="KW-0539">Nucleus</keyword>
<gene>
    <name evidence="11" type="ORF">G5714_024306</name>
</gene>
<dbReference type="Pfam" id="PF21375">
    <property type="entry name" value="POT1_C_insert"/>
    <property type="match status" value="1"/>
</dbReference>
<evidence type="ECO:0000256" key="2">
    <source>
        <dbReference type="ARBA" id="ARBA00004574"/>
    </source>
</evidence>
<dbReference type="GO" id="GO:0005654">
    <property type="term" value="C:nucleoplasm"/>
    <property type="evidence" value="ECO:0007669"/>
    <property type="project" value="UniProtKB-ARBA"/>
</dbReference>
<comment type="subcellular location">
    <subcellularLocation>
        <location evidence="2">Chromosome</location>
        <location evidence="2">Telomere</location>
    </subcellularLocation>
    <subcellularLocation>
        <location evidence="1">Nucleus</location>
    </subcellularLocation>
</comment>
<dbReference type="InterPro" id="IPR011564">
    <property type="entry name" value="Telomer_end-bd_POT1/Cdc13"/>
</dbReference>
<dbReference type="EMBL" id="JAAMOB010000025">
    <property type="protein sequence ID" value="KAF4095228.1"/>
    <property type="molecule type" value="Genomic_DNA"/>
</dbReference>
<dbReference type="InterPro" id="IPR032042">
    <property type="entry name" value="POT1PC"/>
</dbReference>
<sequence>MCLHNLNLVLSRQTSWRKIFENLGSLIQYAPIQTFRRRKLKQRAGQFESWNAKISSVTADCHASLILNEGYHQKDMPVQKVNDSSDLDAKVPPHLQCTSITSLTTTSEPSHRCVKARVVHKGPVISCVQKDGIEMLRAEIKEEDPLQRTAEHTSINVIFFGTLAKDFSQSARQGDVVLLADFTIKKSPSFLRDKLHPCQLEMDGKDACVYAKYTYVPLNNLKPKTVVNIYGVVTFFKQPFPSKGSDYCSTLKITDQTDVKVGCNIFSKKLEDHPVIFRVGDIIRLHRFKTEMFRDSMSLLNTYGWSTVTFDGTIDSPVVPRTSSKSFHFGESDIRMVLELRQWAANQSWISNDLTVSLSSVQPGMYFDLTCQLLAKAVMDSRCILLKVWDGTKCRHPLLNVAVASDALEGESTVAKDRMNLTANVLVYDNHLEVARDLKPGTFLRFYNLHTLLQRAPDQLPDQPEHLSFHLHGGTSYGRGLRSLPAESPALQSLKSVLEKHVDLDVYDEVNDGTLLEIWYTPPEAVVLPNDEETDTEADSGPSYTVRMCEHNTRQLTLARVKRSTPPLSCHVRARVKKYRPQQLYQCLKLFCSNCKTMKDVPDDSAVAKVFRESAKDSQPCDEQWAATSSASSREPGRTISMHISRDMVGESTHMQLIFVEGTTLDEICVLSRDYKNLVPVRSVNGRMTLMDLTAPFLFSGDKRYYGCKQCSLNTFQNPVFTGVETWDEQAVAEALGVQLMQYRLLIQFELEDQTDTLEALLWENAERFFHVSAVDASGSQDLQDKIQTTMDTIQPPDSSLEERPWLDLCLSVYTVKDDDRNKVCYQITNTEIKEE</sequence>